<dbReference type="Pfam" id="PF00557">
    <property type="entry name" value="Peptidase_M24"/>
    <property type="match status" value="1"/>
</dbReference>
<dbReference type="Gene3D" id="3.90.230.10">
    <property type="entry name" value="Creatinase/methionine aminopeptidase superfamily"/>
    <property type="match status" value="1"/>
</dbReference>
<accession>A0ABP9F6H6</accession>
<evidence type="ECO:0000256" key="1">
    <source>
        <dbReference type="ARBA" id="ARBA00001424"/>
    </source>
</evidence>
<dbReference type="SUPFAM" id="SSF53092">
    <property type="entry name" value="Creatinase/prolidase N-terminal domain"/>
    <property type="match status" value="1"/>
</dbReference>
<dbReference type="SUPFAM" id="SSF55920">
    <property type="entry name" value="Creatinase/aminopeptidase"/>
    <property type="match status" value="1"/>
</dbReference>
<dbReference type="EC" id="3.4.11.9" evidence="4"/>
<evidence type="ECO:0000256" key="6">
    <source>
        <dbReference type="ARBA" id="ARBA00022723"/>
    </source>
</evidence>
<dbReference type="PROSITE" id="PS00491">
    <property type="entry name" value="PROLINE_PEPTIDASE"/>
    <property type="match status" value="1"/>
</dbReference>
<dbReference type="NCBIfam" id="NF008131">
    <property type="entry name" value="PRK10879.1"/>
    <property type="match status" value="1"/>
</dbReference>
<protein>
    <recommendedName>
        <fullName evidence="4">Xaa-Pro aminopeptidase</fullName>
        <ecNumber evidence="4">3.4.11.9</ecNumber>
    </recommendedName>
</protein>
<evidence type="ECO:0000256" key="7">
    <source>
        <dbReference type="ARBA" id="ARBA00022801"/>
    </source>
</evidence>
<dbReference type="PANTHER" id="PTHR43226:SF4">
    <property type="entry name" value="XAA-PRO AMINOPEPTIDASE 3"/>
    <property type="match status" value="1"/>
</dbReference>
<dbReference type="PRINTS" id="PR00599">
    <property type="entry name" value="MAPEPTIDASE"/>
</dbReference>
<dbReference type="InterPro" id="IPR007865">
    <property type="entry name" value="Aminopep_P_N"/>
</dbReference>
<dbReference type="InterPro" id="IPR000994">
    <property type="entry name" value="Pept_M24"/>
</dbReference>
<name>A0ABP9F6H6_9GAMM</name>
<dbReference type="Gene3D" id="3.40.350.10">
    <property type="entry name" value="Creatinase/prolidase N-terminal domain"/>
    <property type="match status" value="1"/>
</dbReference>
<dbReference type="InterPro" id="IPR036005">
    <property type="entry name" value="Creatinase/aminopeptidase-like"/>
</dbReference>
<dbReference type="CDD" id="cd01087">
    <property type="entry name" value="Prolidase"/>
    <property type="match status" value="1"/>
</dbReference>
<keyword evidence="6" id="KW-0479">Metal-binding</keyword>
<organism evidence="11 12">
    <name type="scientific">Ferrimonas pelagia</name>
    <dbReference type="NCBI Taxonomy" id="1177826"/>
    <lineage>
        <taxon>Bacteria</taxon>
        <taxon>Pseudomonadati</taxon>
        <taxon>Pseudomonadota</taxon>
        <taxon>Gammaproteobacteria</taxon>
        <taxon>Alteromonadales</taxon>
        <taxon>Ferrimonadaceae</taxon>
        <taxon>Ferrimonas</taxon>
    </lineage>
</organism>
<keyword evidence="5" id="KW-0645">Protease</keyword>
<evidence type="ECO:0000256" key="9">
    <source>
        <dbReference type="ARBA" id="ARBA00023211"/>
    </source>
</evidence>
<keyword evidence="9" id="KW-0464">Manganese</keyword>
<evidence type="ECO:0000256" key="8">
    <source>
        <dbReference type="ARBA" id="ARBA00023049"/>
    </source>
</evidence>
<dbReference type="RefSeq" id="WP_345336294.1">
    <property type="nucleotide sequence ID" value="NZ_BAABJZ010000094.1"/>
</dbReference>
<dbReference type="SMART" id="SM01011">
    <property type="entry name" value="AMP_N"/>
    <property type="match status" value="1"/>
</dbReference>
<comment type="similarity">
    <text evidence="3">Belongs to the peptidase M24B family.</text>
</comment>
<keyword evidence="12" id="KW-1185">Reference proteome</keyword>
<feature type="domain" description="Aminopeptidase P N-terminal" evidence="10">
    <location>
        <begin position="1"/>
        <end position="134"/>
    </location>
</feature>
<evidence type="ECO:0000313" key="12">
    <source>
        <dbReference type="Proteomes" id="UP001499988"/>
    </source>
</evidence>
<proteinExistence type="inferred from homology"/>
<dbReference type="Pfam" id="PF05195">
    <property type="entry name" value="AMP_N"/>
    <property type="match status" value="1"/>
</dbReference>
<comment type="cofactor">
    <cofactor evidence="2">
        <name>Mn(2+)</name>
        <dbReference type="ChEBI" id="CHEBI:29035"/>
    </cofactor>
</comment>
<dbReference type="InterPro" id="IPR052433">
    <property type="entry name" value="X-Pro_dipept-like"/>
</dbReference>
<dbReference type="Proteomes" id="UP001499988">
    <property type="component" value="Unassembled WGS sequence"/>
</dbReference>
<dbReference type="PANTHER" id="PTHR43226">
    <property type="entry name" value="XAA-PRO AMINOPEPTIDASE 3"/>
    <property type="match status" value="1"/>
</dbReference>
<comment type="catalytic activity">
    <reaction evidence="1">
        <text>Release of any N-terminal amino acid, including proline, that is linked to proline, even from a dipeptide or tripeptide.</text>
        <dbReference type="EC" id="3.4.11.9"/>
    </reaction>
</comment>
<reference evidence="12" key="1">
    <citation type="journal article" date="2019" name="Int. J. Syst. Evol. Microbiol.">
        <title>The Global Catalogue of Microorganisms (GCM) 10K type strain sequencing project: providing services to taxonomists for standard genome sequencing and annotation.</title>
        <authorList>
            <consortium name="The Broad Institute Genomics Platform"/>
            <consortium name="The Broad Institute Genome Sequencing Center for Infectious Disease"/>
            <person name="Wu L."/>
            <person name="Ma J."/>
        </authorList>
    </citation>
    <scope>NUCLEOTIDE SEQUENCE [LARGE SCALE GENOMIC DNA]</scope>
    <source>
        <strain evidence="12">JCM 18401</strain>
    </source>
</reference>
<evidence type="ECO:0000256" key="4">
    <source>
        <dbReference type="ARBA" id="ARBA00012574"/>
    </source>
</evidence>
<dbReference type="GO" id="GO:0004177">
    <property type="term" value="F:aminopeptidase activity"/>
    <property type="evidence" value="ECO:0007669"/>
    <property type="project" value="UniProtKB-KW"/>
</dbReference>
<dbReference type="InterPro" id="IPR001714">
    <property type="entry name" value="Pept_M24_MAP"/>
</dbReference>
<dbReference type="EMBL" id="BAABJZ010000094">
    <property type="protein sequence ID" value="GAA4895112.1"/>
    <property type="molecule type" value="Genomic_DNA"/>
</dbReference>
<evidence type="ECO:0000256" key="5">
    <source>
        <dbReference type="ARBA" id="ARBA00022670"/>
    </source>
</evidence>
<evidence type="ECO:0000256" key="3">
    <source>
        <dbReference type="ARBA" id="ARBA00008766"/>
    </source>
</evidence>
<evidence type="ECO:0000313" key="11">
    <source>
        <dbReference type="EMBL" id="GAA4895112.1"/>
    </source>
</evidence>
<gene>
    <name evidence="11" type="primary">pepP</name>
    <name evidence="11" type="ORF">GCM10023333_30380</name>
</gene>
<sequence length="433" mass="46969">MEYGDFALHRRTLMAQLPEGAVAVITAAAECTRSNDTEYRFRQDSDFFYLTGFNEPDAVLVLRPGQQPESVLFVRPKDALMEIWHGRRLGADAAAATLGVTQAYGLDQLERELTPLLSDATVLAYRPGQRAAEDGLIAAQLDTLRGGLRQGLRAPATLQDLRPILHEMRLHKSAAELAVMAEAGQISARAHCRAMRACAPGRFEYQLEAEIQHECAMAGASDMAYGTIVGGGDNACILHYTENRAELKAGDLVLIDAGAELHGYAADITRTFPVDGRFSDEQKALYQIVLDAEVAAIAMLAPGVSIKDANAVALEILVSGLVSLGILQGDISQLIADEAYKPFYMHGLGHWLGLDVHDVGDYQHADRRRPLAPGMVLTIEPGLYIGPDADVEPRWRGIGIRIEDNIVITEQGHRVLTGGVPKTIEAIEQLMAG</sequence>
<dbReference type="InterPro" id="IPR001131">
    <property type="entry name" value="Peptidase_M24B_aminopep-P_CS"/>
</dbReference>
<keyword evidence="7" id="KW-0378">Hydrolase</keyword>
<evidence type="ECO:0000256" key="2">
    <source>
        <dbReference type="ARBA" id="ARBA00001936"/>
    </source>
</evidence>
<dbReference type="InterPro" id="IPR029149">
    <property type="entry name" value="Creatin/AminoP/Spt16_N"/>
</dbReference>
<keyword evidence="11" id="KW-0031">Aminopeptidase</keyword>
<comment type="caution">
    <text evidence="11">The sequence shown here is derived from an EMBL/GenBank/DDBJ whole genome shotgun (WGS) entry which is preliminary data.</text>
</comment>
<evidence type="ECO:0000259" key="10">
    <source>
        <dbReference type="SMART" id="SM01011"/>
    </source>
</evidence>
<keyword evidence="8" id="KW-0482">Metalloprotease</keyword>